<evidence type="ECO:0000313" key="3">
    <source>
        <dbReference type="Proteomes" id="UP000548476"/>
    </source>
</evidence>
<dbReference type="Proteomes" id="UP000548476">
    <property type="component" value="Unassembled WGS sequence"/>
</dbReference>
<keyword evidence="1" id="KW-0812">Transmembrane</keyword>
<dbReference type="RefSeq" id="WP_184788822.1">
    <property type="nucleotide sequence ID" value="NZ_BONT01000046.1"/>
</dbReference>
<feature type="transmembrane region" description="Helical" evidence="1">
    <location>
        <begin position="53"/>
        <end position="73"/>
    </location>
</feature>
<sequence length="159" mass="16791">MCGFALDPADAMFISAPPPGRARWGRRVRVLAAAVGVLPLAVAIPAVEEALEPMGVLGLMVPWTAALLVWSAAPDTAARRLVVDAWGIAVAEADGDFVRFAWPKVTAVLIRDGLLFAEVGGERPASGTYVLCRLAWVRPGPAEVFAAIERHSAGRLRPG</sequence>
<keyword evidence="3" id="KW-1185">Reference proteome</keyword>
<proteinExistence type="predicted"/>
<feature type="transmembrane region" description="Helical" evidence="1">
    <location>
        <begin position="28"/>
        <end position="47"/>
    </location>
</feature>
<keyword evidence="1" id="KW-0472">Membrane</keyword>
<evidence type="ECO:0000313" key="2">
    <source>
        <dbReference type="EMBL" id="MBB6035960.1"/>
    </source>
</evidence>
<protein>
    <submittedName>
        <fullName evidence="2">Uncharacterized protein</fullName>
    </submittedName>
</protein>
<organism evidence="2 3">
    <name type="scientific">Phytomonospora endophytica</name>
    <dbReference type="NCBI Taxonomy" id="714109"/>
    <lineage>
        <taxon>Bacteria</taxon>
        <taxon>Bacillati</taxon>
        <taxon>Actinomycetota</taxon>
        <taxon>Actinomycetes</taxon>
        <taxon>Micromonosporales</taxon>
        <taxon>Micromonosporaceae</taxon>
        <taxon>Phytomonospora</taxon>
    </lineage>
</organism>
<dbReference type="AlphaFoldDB" id="A0A841FVF3"/>
<accession>A0A841FVF3</accession>
<evidence type="ECO:0000256" key="1">
    <source>
        <dbReference type="SAM" id="Phobius"/>
    </source>
</evidence>
<gene>
    <name evidence="2" type="ORF">HNR73_003828</name>
</gene>
<comment type="caution">
    <text evidence="2">The sequence shown here is derived from an EMBL/GenBank/DDBJ whole genome shotgun (WGS) entry which is preliminary data.</text>
</comment>
<keyword evidence="1" id="KW-1133">Transmembrane helix</keyword>
<dbReference type="EMBL" id="JACHGT010000008">
    <property type="protein sequence ID" value="MBB6035960.1"/>
    <property type="molecule type" value="Genomic_DNA"/>
</dbReference>
<reference evidence="2 3" key="1">
    <citation type="submission" date="2020-08" db="EMBL/GenBank/DDBJ databases">
        <title>Genomic Encyclopedia of Type Strains, Phase IV (KMG-IV): sequencing the most valuable type-strain genomes for metagenomic binning, comparative biology and taxonomic classification.</title>
        <authorList>
            <person name="Goeker M."/>
        </authorList>
    </citation>
    <scope>NUCLEOTIDE SEQUENCE [LARGE SCALE GENOMIC DNA]</scope>
    <source>
        <strain evidence="2 3">YIM 65646</strain>
    </source>
</reference>
<name>A0A841FVF3_9ACTN</name>